<dbReference type="SMART" id="SM00382">
    <property type="entry name" value="AAA"/>
    <property type="match status" value="1"/>
</dbReference>
<gene>
    <name evidence="6" type="ORF">HNQ46_000222</name>
</gene>
<dbReference type="AlphaFoldDB" id="A0A7W9SF42"/>
<dbReference type="InterPro" id="IPR003593">
    <property type="entry name" value="AAA+_ATPase"/>
</dbReference>
<dbReference type="RefSeq" id="WP_183681833.1">
    <property type="nucleotide sequence ID" value="NZ_JACHHH010000001.1"/>
</dbReference>
<name>A0A7W9SF42_9FIRM</name>
<dbReference type="GO" id="GO:0005524">
    <property type="term" value="F:ATP binding"/>
    <property type="evidence" value="ECO:0007669"/>
    <property type="project" value="UniProtKB-KW"/>
</dbReference>
<proteinExistence type="inferred from homology"/>
<dbReference type="EMBL" id="JACHHH010000001">
    <property type="protein sequence ID" value="MBB6040261.1"/>
    <property type="molecule type" value="Genomic_DNA"/>
</dbReference>
<dbReference type="InterPro" id="IPR027417">
    <property type="entry name" value="P-loop_NTPase"/>
</dbReference>
<evidence type="ECO:0000313" key="7">
    <source>
        <dbReference type="Proteomes" id="UP000522163"/>
    </source>
</evidence>
<dbReference type="PANTHER" id="PTHR42711">
    <property type="entry name" value="ABC TRANSPORTER ATP-BINDING PROTEIN"/>
    <property type="match status" value="1"/>
</dbReference>
<dbReference type="Pfam" id="PF00005">
    <property type="entry name" value="ABC_tran"/>
    <property type="match status" value="1"/>
</dbReference>
<evidence type="ECO:0000313" key="6">
    <source>
        <dbReference type="EMBL" id="MBB6040261.1"/>
    </source>
</evidence>
<keyword evidence="3" id="KW-0547">Nucleotide-binding</keyword>
<dbReference type="Proteomes" id="UP000522163">
    <property type="component" value="Unassembled WGS sequence"/>
</dbReference>
<comment type="caution">
    <text evidence="6">The sequence shown here is derived from an EMBL/GenBank/DDBJ whole genome shotgun (WGS) entry which is preliminary data.</text>
</comment>
<keyword evidence="4 6" id="KW-0067">ATP-binding</keyword>
<dbReference type="PANTHER" id="PTHR42711:SF5">
    <property type="entry name" value="ABC TRANSPORTER ATP-BINDING PROTEIN NATA"/>
    <property type="match status" value="1"/>
</dbReference>
<evidence type="ECO:0000259" key="5">
    <source>
        <dbReference type="PROSITE" id="PS50893"/>
    </source>
</evidence>
<evidence type="ECO:0000256" key="4">
    <source>
        <dbReference type="ARBA" id="ARBA00022840"/>
    </source>
</evidence>
<dbReference type="SUPFAM" id="SSF52540">
    <property type="entry name" value="P-loop containing nucleoside triphosphate hydrolases"/>
    <property type="match status" value="1"/>
</dbReference>
<reference evidence="6 7" key="1">
    <citation type="submission" date="2020-08" db="EMBL/GenBank/DDBJ databases">
        <title>Genomic Encyclopedia of Type Strains, Phase IV (KMG-IV): sequencing the most valuable type-strain genomes for metagenomic binning, comparative biology and taxonomic classification.</title>
        <authorList>
            <person name="Goeker M."/>
        </authorList>
    </citation>
    <scope>NUCLEOTIDE SEQUENCE [LARGE SCALE GENOMIC DNA]</scope>
    <source>
        <strain evidence="6 7">DSM 17245</strain>
    </source>
</reference>
<comment type="similarity">
    <text evidence="1">Belongs to the ABC transporter superfamily.</text>
</comment>
<dbReference type="PROSITE" id="PS50893">
    <property type="entry name" value="ABC_TRANSPORTER_2"/>
    <property type="match status" value="1"/>
</dbReference>
<dbReference type="Gene3D" id="3.40.50.300">
    <property type="entry name" value="P-loop containing nucleotide triphosphate hydrolases"/>
    <property type="match status" value="1"/>
</dbReference>
<dbReference type="InterPro" id="IPR050763">
    <property type="entry name" value="ABC_transporter_ATP-binding"/>
</dbReference>
<feature type="domain" description="ABC transporter" evidence="5">
    <location>
        <begin position="2"/>
        <end position="232"/>
    </location>
</feature>
<evidence type="ECO:0000256" key="3">
    <source>
        <dbReference type="ARBA" id="ARBA00022741"/>
    </source>
</evidence>
<accession>A0A7W9SF42</accession>
<protein>
    <submittedName>
        <fullName evidence="6">ABC-2 type transport system ATP-binding protein</fullName>
    </submittedName>
</protein>
<dbReference type="InterPro" id="IPR003439">
    <property type="entry name" value="ABC_transporter-like_ATP-bd"/>
</dbReference>
<evidence type="ECO:0000256" key="1">
    <source>
        <dbReference type="ARBA" id="ARBA00005417"/>
    </source>
</evidence>
<evidence type="ECO:0000256" key="2">
    <source>
        <dbReference type="ARBA" id="ARBA00022448"/>
    </source>
</evidence>
<keyword evidence="2" id="KW-0813">Transport</keyword>
<organism evidence="6 7">
    <name type="scientific">Oribacterium sinus</name>
    <dbReference type="NCBI Taxonomy" id="237576"/>
    <lineage>
        <taxon>Bacteria</taxon>
        <taxon>Bacillati</taxon>
        <taxon>Bacillota</taxon>
        <taxon>Clostridia</taxon>
        <taxon>Lachnospirales</taxon>
        <taxon>Lachnospiraceae</taxon>
        <taxon>Oribacterium</taxon>
    </lineage>
</organism>
<dbReference type="GeneID" id="85013792"/>
<sequence>MIQFQNVKKSYGGIKVIEDFSLEVSDDQIFGLLGLPDTGKSTLVNLLMGLYPLDSGHIFIDDMEAGSGLRRLKRRLGYVPNIPGVYPQMRVGEYLAFFASCYSMEESRIRGRIRLLLEMSGLLAWEDSAMELLPKAALQKLSFVRAILHDPKILIIDEALAGLDPRTLEEIKTMLLDYQSQGKSIFMTGSSLGEVSDFCTHLGFLHQGKMIRSGSVSQITRELSMQNPIIIQVQGKNTGLMQALKNEPKVKSISLRENEIRVGFSGSQEEEAGLLQNIVESGIKLYSFYREQGSIEGVLFQKSQEERSLLSYERESDME</sequence>
<dbReference type="GO" id="GO:0016887">
    <property type="term" value="F:ATP hydrolysis activity"/>
    <property type="evidence" value="ECO:0007669"/>
    <property type="project" value="InterPro"/>
</dbReference>